<feature type="region of interest" description="Disordered" evidence="1">
    <location>
        <begin position="113"/>
        <end position="133"/>
    </location>
</feature>
<keyword evidence="3" id="KW-1185">Reference proteome</keyword>
<feature type="region of interest" description="Disordered" evidence="1">
    <location>
        <begin position="268"/>
        <end position="296"/>
    </location>
</feature>
<name>A0A5N6KY64_9ROSI</name>
<evidence type="ECO:0000256" key="1">
    <source>
        <dbReference type="SAM" id="MobiDB-lite"/>
    </source>
</evidence>
<sequence length="692" mass="74115">MSDPFAAAEDDQLARSQGSTATKILGSSTSAKLSKLRGKLFTKHSQPSSSGDDSEDAATSAAQDLSASLRSRPGQGDDINDFLHGGPPIPPPAAAPRRNLSLLAPRLNLAAAKEAQSVSPSIEERWKPTKPRRREGLGVSFDITHIAVIGYGGDEAQQPVTEVQHRLDTIAGDSNFKSTPLKRVQTGFSDTAISASSEQRDYSAIRPSTGYRQNKHVPSSDPPPPPDTTSSGGQIREARNDAVHGLRRMRAAEGLAFRAAAAPVLDGSASIHPSTADSSDPDWRPSDARTLPNEISRGTGTSAVRVITHEDAYIAPPLHQRQPRPVVANEGKASLLEPTLPDLESPSSGVSHPVAPPDRLLPDRSRRRRPVPVVQPTDNRSNGDTPGLTSFGSHVRHLTSIFALASSLHKSPTPAEWARAATWWFLRGRGGLEDLVRSSTSHESHSAPIPLVVHHLNLAKVWWIIVEVIPSLADAMLTPTVVMTLHSLTTSFEALLHSMGKRKLLPSHSLEVMSGLDTSVWTPRPPLHSALEAELLKSFSPVSRVMPALDDGTNAFIDLPISNTSHCVVYLRAFARALLIPHSGTRNGQNFFPVLITFIRASDLSEDALIVTTQSESIDLAATLVSNVHAVHPISRGSPAFQPALASTDARTSSISIPLACPTVPSGEDAALHVEILLRPVDFNKLFGPVIS</sequence>
<organism evidence="2 3">
    <name type="scientific">Carpinus fangiana</name>
    <dbReference type="NCBI Taxonomy" id="176857"/>
    <lineage>
        <taxon>Eukaryota</taxon>
        <taxon>Viridiplantae</taxon>
        <taxon>Streptophyta</taxon>
        <taxon>Embryophyta</taxon>
        <taxon>Tracheophyta</taxon>
        <taxon>Spermatophyta</taxon>
        <taxon>Magnoliopsida</taxon>
        <taxon>eudicotyledons</taxon>
        <taxon>Gunneridae</taxon>
        <taxon>Pentapetalae</taxon>
        <taxon>rosids</taxon>
        <taxon>fabids</taxon>
        <taxon>Fagales</taxon>
        <taxon>Betulaceae</taxon>
        <taxon>Carpinus</taxon>
    </lineage>
</organism>
<comment type="caution">
    <text evidence="2">The sequence shown here is derived from an EMBL/GenBank/DDBJ whole genome shotgun (WGS) entry which is preliminary data.</text>
</comment>
<dbReference type="AlphaFoldDB" id="A0A5N6KY64"/>
<proteinExistence type="predicted"/>
<dbReference type="OrthoDB" id="4356615at2759"/>
<feature type="region of interest" description="Disordered" evidence="1">
    <location>
        <begin position="337"/>
        <end position="388"/>
    </location>
</feature>
<protein>
    <submittedName>
        <fullName evidence="2">Uncharacterized protein</fullName>
    </submittedName>
</protein>
<accession>A0A5N6KY64</accession>
<dbReference type="Proteomes" id="UP000327013">
    <property type="component" value="Unassembled WGS sequence"/>
</dbReference>
<feature type="region of interest" description="Disordered" evidence="1">
    <location>
        <begin position="192"/>
        <end position="235"/>
    </location>
</feature>
<feature type="compositionally biased region" description="Polar residues" evidence="1">
    <location>
        <begin position="377"/>
        <end position="388"/>
    </location>
</feature>
<gene>
    <name evidence="2" type="ORF">FH972_024348</name>
</gene>
<feature type="compositionally biased region" description="Polar residues" evidence="1">
    <location>
        <begin position="60"/>
        <end position="69"/>
    </location>
</feature>
<reference evidence="2 3" key="1">
    <citation type="submission" date="2019-06" db="EMBL/GenBank/DDBJ databases">
        <title>A chromosomal-level reference genome of Carpinus fangiana (Coryloideae, Betulaceae).</title>
        <authorList>
            <person name="Yang X."/>
            <person name="Wang Z."/>
            <person name="Zhang L."/>
            <person name="Hao G."/>
            <person name="Liu J."/>
            <person name="Yang Y."/>
        </authorList>
    </citation>
    <scope>NUCLEOTIDE SEQUENCE [LARGE SCALE GENOMIC DNA]</scope>
    <source>
        <strain evidence="2">Cfa_2016G</strain>
        <tissue evidence="2">Leaf</tissue>
    </source>
</reference>
<feature type="region of interest" description="Disordered" evidence="1">
    <location>
        <begin position="1"/>
        <end position="96"/>
    </location>
</feature>
<dbReference type="EMBL" id="VIBQ01000017">
    <property type="protein sequence ID" value="KAB8360610.1"/>
    <property type="molecule type" value="Genomic_DNA"/>
</dbReference>
<evidence type="ECO:0000313" key="2">
    <source>
        <dbReference type="EMBL" id="KAB8360610.1"/>
    </source>
</evidence>
<evidence type="ECO:0000313" key="3">
    <source>
        <dbReference type="Proteomes" id="UP000327013"/>
    </source>
</evidence>
<feature type="compositionally biased region" description="Polar residues" evidence="1">
    <location>
        <begin position="14"/>
        <end position="32"/>
    </location>
</feature>